<feature type="compositionally biased region" description="Basic residues" evidence="1">
    <location>
        <begin position="1"/>
        <end position="17"/>
    </location>
</feature>
<sequence>MSRRKQPSPNKVRHIFIHKASPAPSQSAPTGPRGDRGLSAGRCAPALAAAERLFGPLSETCLPSPGSRCSSSIDVTPVASFSSSPFLSLTFLPVDVHRGPKSALNLHFLTRSLSFTGLRLTQPTW</sequence>
<name>A0A834CMB4_ORYME</name>
<dbReference type="Proteomes" id="UP000646548">
    <property type="component" value="Unassembled WGS sequence"/>
</dbReference>
<reference evidence="2" key="1">
    <citation type="journal article" name="BMC Genomics">
        <title>Long-read sequencing and de novo genome assembly of marine medaka (Oryzias melastigma).</title>
        <authorList>
            <person name="Liang P."/>
            <person name="Saqib H.S.A."/>
            <person name="Ni X."/>
            <person name="Shen Y."/>
        </authorList>
    </citation>
    <scope>NUCLEOTIDE SEQUENCE</scope>
    <source>
        <strain evidence="2">Bigg-433</strain>
    </source>
</reference>
<gene>
    <name evidence="2" type="ORF">FQA47_009521</name>
</gene>
<evidence type="ECO:0000256" key="1">
    <source>
        <dbReference type="SAM" id="MobiDB-lite"/>
    </source>
</evidence>
<organism evidence="2 3">
    <name type="scientific">Oryzias melastigma</name>
    <name type="common">Marine medaka</name>
    <dbReference type="NCBI Taxonomy" id="30732"/>
    <lineage>
        <taxon>Eukaryota</taxon>
        <taxon>Metazoa</taxon>
        <taxon>Chordata</taxon>
        <taxon>Craniata</taxon>
        <taxon>Vertebrata</taxon>
        <taxon>Euteleostomi</taxon>
        <taxon>Actinopterygii</taxon>
        <taxon>Neopterygii</taxon>
        <taxon>Teleostei</taxon>
        <taxon>Neoteleostei</taxon>
        <taxon>Acanthomorphata</taxon>
        <taxon>Ovalentaria</taxon>
        <taxon>Atherinomorphae</taxon>
        <taxon>Beloniformes</taxon>
        <taxon>Adrianichthyidae</taxon>
        <taxon>Oryziinae</taxon>
        <taxon>Oryzias</taxon>
    </lineage>
</organism>
<feature type="region of interest" description="Disordered" evidence="1">
    <location>
        <begin position="1"/>
        <end position="40"/>
    </location>
</feature>
<protein>
    <submittedName>
        <fullName evidence="2">Uncharacterized protein</fullName>
    </submittedName>
</protein>
<proteinExistence type="predicted"/>
<evidence type="ECO:0000313" key="3">
    <source>
        <dbReference type="Proteomes" id="UP000646548"/>
    </source>
</evidence>
<evidence type="ECO:0000313" key="2">
    <source>
        <dbReference type="EMBL" id="KAF6729743.1"/>
    </source>
</evidence>
<comment type="caution">
    <text evidence="2">The sequence shown here is derived from an EMBL/GenBank/DDBJ whole genome shotgun (WGS) entry which is preliminary data.</text>
</comment>
<dbReference type="AlphaFoldDB" id="A0A834CMB4"/>
<dbReference type="EMBL" id="WKFB01000253">
    <property type="protein sequence ID" value="KAF6729743.1"/>
    <property type="molecule type" value="Genomic_DNA"/>
</dbReference>
<accession>A0A834CMB4</accession>